<evidence type="ECO:0008006" key="4">
    <source>
        <dbReference type="Google" id="ProtNLM"/>
    </source>
</evidence>
<dbReference type="EMBL" id="JBBWWR010000009">
    <property type="protein sequence ID" value="KAK8961420.1"/>
    <property type="molecule type" value="Genomic_DNA"/>
</dbReference>
<sequence>MPQSSSSSSSRRKSTPGNSTGRPNETGIGCMSGLLNLFSRRHSRRRIPYGGADGGLARRSPTLPLEIRRSGCFFDQDSPRRSSALLARLMGMEEPPVSPPAPKTPAIGLSVDSAEEKRRTLLGALERCDEDLRALKLIIDAIRTVEMRRSKIAGEQLGHELKCVDGGNNGEQPSPVSVLDAFSSPKSRSSENASSVLAARSLVPRFLTSNDAGGGGGGGGAEVAEKKAWTSAAVVGCSLKRRMMADGIPRFPAEQKGVKDRAGSAVPAAAKEFSGSLWQLRWRTNHAERNEGAAVIAELADDVAVDLVNSLVREQVENCWKISSNGKL</sequence>
<feature type="region of interest" description="Disordered" evidence="1">
    <location>
        <begin position="163"/>
        <end position="190"/>
    </location>
</feature>
<feature type="region of interest" description="Disordered" evidence="1">
    <location>
        <begin position="1"/>
        <end position="29"/>
    </location>
</feature>
<proteinExistence type="predicted"/>
<gene>
    <name evidence="2" type="ORF">KSP40_PGU020621</name>
</gene>
<organism evidence="2 3">
    <name type="scientific">Platanthera guangdongensis</name>
    <dbReference type="NCBI Taxonomy" id="2320717"/>
    <lineage>
        <taxon>Eukaryota</taxon>
        <taxon>Viridiplantae</taxon>
        <taxon>Streptophyta</taxon>
        <taxon>Embryophyta</taxon>
        <taxon>Tracheophyta</taxon>
        <taxon>Spermatophyta</taxon>
        <taxon>Magnoliopsida</taxon>
        <taxon>Liliopsida</taxon>
        <taxon>Asparagales</taxon>
        <taxon>Orchidaceae</taxon>
        <taxon>Orchidoideae</taxon>
        <taxon>Orchideae</taxon>
        <taxon>Orchidinae</taxon>
        <taxon>Platanthera</taxon>
    </lineage>
</organism>
<keyword evidence="3" id="KW-1185">Reference proteome</keyword>
<reference evidence="2 3" key="1">
    <citation type="journal article" date="2022" name="Nat. Plants">
        <title>Genomes of leafy and leafless Platanthera orchids illuminate the evolution of mycoheterotrophy.</title>
        <authorList>
            <person name="Li M.H."/>
            <person name="Liu K.W."/>
            <person name="Li Z."/>
            <person name="Lu H.C."/>
            <person name="Ye Q.L."/>
            <person name="Zhang D."/>
            <person name="Wang J.Y."/>
            <person name="Li Y.F."/>
            <person name="Zhong Z.M."/>
            <person name="Liu X."/>
            <person name="Yu X."/>
            <person name="Liu D.K."/>
            <person name="Tu X.D."/>
            <person name="Liu B."/>
            <person name="Hao Y."/>
            <person name="Liao X.Y."/>
            <person name="Jiang Y.T."/>
            <person name="Sun W.H."/>
            <person name="Chen J."/>
            <person name="Chen Y.Q."/>
            <person name="Ai Y."/>
            <person name="Zhai J.W."/>
            <person name="Wu S.S."/>
            <person name="Zhou Z."/>
            <person name="Hsiao Y.Y."/>
            <person name="Wu W.L."/>
            <person name="Chen Y.Y."/>
            <person name="Lin Y.F."/>
            <person name="Hsu J.L."/>
            <person name="Li C.Y."/>
            <person name="Wang Z.W."/>
            <person name="Zhao X."/>
            <person name="Zhong W.Y."/>
            <person name="Ma X.K."/>
            <person name="Ma L."/>
            <person name="Huang J."/>
            <person name="Chen G.Z."/>
            <person name="Huang M.Z."/>
            <person name="Huang L."/>
            <person name="Peng D.H."/>
            <person name="Luo Y.B."/>
            <person name="Zou S.Q."/>
            <person name="Chen S.P."/>
            <person name="Lan S."/>
            <person name="Tsai W.C."/>
            <person name="Van de Peer Y."/>
            <person name="Liu Z.J."/>
        </authorList>
    </citation>
    <scope>NUCLEOTIDE SEQUENCE [LARGE SCALE GENOMIC DNA]</scope>
    <source>
        <strain evidence="2">Lor288</strain>
    </source>
</reference>
<dbReference type="Proteomes" id="UP001412067">
    <property type="component" value="Unassembled WGS sequence"/>
</dbReference>
<comment type="caution">
    <text evidence="2">The sequence shown here is derived from an EMBL/GenBank/DDBJ whole genome shotgun (WGS) entry which is preliminary data.</text>
</comment>
<dbReference type="PANTHER" id="PTHR37234:SF1">
    <property type="entry name" value="OS03G0319200 PROTEIN"/>
    <property type="match status" value="1"/>
</dbReference>
<protein>
    <recommendedName>
        <fullName evidence="4">DUF3741 domain-containing protein</fullName>
    </recommendedName>
</protein>
<evidence type="ECO:0000256" key="1">
    <source>
        <dbReference type="SAM" id="MobiDB-lite"/>
    </source>
</evidence>
<evidence type="ECO:0000313" key="2">
    <source>
        <dbReference type="EMBL" id="KAK8961420.1"/>
    </source>
</evidence>
<evidence type="ECO:0000313" key="3">
    <source>
        <dbReference type="Proteomes" id="UP001412067"/>
    </source>
</evidence>
<name>A0ABR2MB76_9ASPA</name>
<dbReference type="PANTHER" id="PTHR37234">
    <property type="entry name" value="OS03G0319200 PROTEIN"/>
    <property type="match status" value="1"/>
</dbReference>
<accession>A0ABR2MB76</accession>